<name>A0AAC8QAG6_9BACT</name>
<keyword evidence="6 7" id="KW-0472">Membrane</keyword>
<reference evidence="8 10" key="1">
    <citation type="submission" date="2015-05" db="EMBL/GenBank/DDBJ databases">
        <title>Genome assembly of Archangium gephyra DSM 2261.</title>
        <authorList>
            <person name="Sharma G."/>
            <person name="Subramanian S."/>
        </authorList>
    </citation>
    <scope>NUCLEOTIDE SEQUENCE [LARGE SCALE GENOMIC DNA]</scope>
    <source>
        <strain evidence="8 10">DSM 2261</strain>
    </source>
</reference>
<accession>A0AAC8QAG6</accession>
<keyword evidence="5 7" id="KW-1133">Transmembrane helix</keyword>
<evidence type="ECO:0000313" key="9">
    <source>
        <dbReference type="EMBL" id="REG23600.1"/>
    </source>
</evidence>
<reference evidence="9 11" key="2">
    <citation type="submission" date="2018-08" db="EMBL/GenBank/DDBJ databases">
        <title>Genomic Encyclopedia of Archaeal and Bacterial Type Strains, Phase II (KMG-II): from individual species to whole genera.</title>
        <authorList>
            <person name="Goeker M."/>
        </authorList>
    </citation>
    <scope>NUCLEOTIDE SEQUENCE [LARGE SCALE GENOMIC DNA]</scope>
    <source>
        <strain evidence="9 11">DSM 2261</strain>
    </source>
</reference>
<evidence type="ECO:0000256" key="7">
    <source>
        <dbReference type="SAM" id="Phobius"/>
    </source>
</evidence>
<evidence type="ECO:0000256" key="4">
    <source>
        <dbReference type="ARBA" id="ARBA00022692"/>
    </source>
</evidence>
<comment type="subcellular location">
    <subcellularLocation>
        <location evidence="1">Cell membrane</location>
        <topology evidence="1">Multi-pass membrane protein</topology>
    </subcellularLocation>
</comment>
<evidence type="ECO:0000256" key="3">
    <source>
        <dbReference type="ARBA" id="ARBA00022475"/>
    </source>
</evidence>
<feature type="transmembrane region" description="Helical" evidence="7">
    <location>
        <begin position="109"/>
        <end position="129"/>
    </location>
</feature>
<evidence type="ECO:0000313" key="11">
    <source>
        <dbReference type="Proteomes" id="UP000256345"/>
    </source>
</evidence>
<dbReference type="KEGG" id="age:AA314_05447"/>
<dbReference type="EMBL" id="CP011509">
    <property type="protein sequence ID" value="AKJ03821.1"/>
    <property type="molecule type" value="Genomic_DNA"/>
</dbReference>
<feature type="transmembrane region" description="Helical" evidence="7">
    <location>
        <begin position="80"/>
        <end position="103"/>
    </location>
</feature>
<dbReference type="InterPro" id="IPR005524">
    <property type="entry name" value="DUF318"/>
</dbReference>
<evidence type="ECO:0000256" key="5">
    <source>
        <dbReference type="ARBA" id="ARBA00022989"/>
    </source>
</evidence>
<evidence type="ECO:0000256" key="6">
    <source>
        <dbReference type="ARBA" id="ARBA00023136"/>
    </source>
</evidence>
<evidence type="ECO:0000256" key="1">
    <source>
        <dbReference type="ARBA" id="ARBA00004651"/>
    </source>
</evidence>
<keyword evidence="4 7" id="KW-0812">Transmembrane</keyword>
<dbReference type="EMBL" id="QUMU01000016">
    <property type="protein sequence ID" value="REG23600.1"/>
    <property type="molecule type" value="Genomic_DNA"/>
</dbReference>
<dbReference type="GO" id="GO:0005886">
    <property type="term" value="C:plasma membrane"/>
    <property type="evidence" value="ECO:0007669"/>
    <property type="project" value="UniProtKB-SubCell"/>
</dbReference>
<proteinExistence type="inferred from homology"/>
<dbReference type="Pfam" id="PF03773">
    <property type="entry name" value="ArsP_1"/>
    <property type="match status" value="1"/>
</dbReference>
<protein>
    <submittedName>
        <fullName evidence="9">Permease</fullName>
    </submittedName>
</protein>
<dbReference type="Proteomes" id="UP000256345">
    <property type="component" value="Unassembled WGS sequence"/>
</dbReference>
<feature type="transmembrane region" description="Helical" evidence="7">
    <location>
        <begin position="43"/>
        <end position="60"/>
    </location>
</feature>
<evidence type="ECO:0000313" key="8">
    <source>
        <dbReference type="EMBL" id="AKJ03821.1"/>
    </source>
</evidence>
<gene>
    <name evidence="8" type="ORF">AA314_05447</name>
    <name evidence="9" type="ORF">ATI61_11670</name>
</gene>
<comment type="similarity">
    <text evidence="2">Belongs to the UPF0718 family.</text>
</comment>
<feature type="transmembrane region" description="Helical" evidence="7">
    <location>
        <begin position="141"/>
        <end position="165"/>
    </location>
</feature>
<evidence type="ECO:0000313" key="10">
    <source>
        <dbReference type="Proteomes" id="UP000035579"/>
    </source>
</evidence>
<evidence type="ECO:0000256" key="2">
    <source>
        <dbReference type="ARBA" id="ARBA00006386"/>
    </source>
</evidence>
<sequence>MKGALLVIGLMLVGVVGLAAWKGGWPLVYEGLKRGGQESVTLLPLLVVVFVLTGFVQVLLPRELVANWLSDEAGWKGIGVAWVAGALTPGGGPIGMPLAAALVRSGAGLGVVVTYLTSLSMLSFIRLPMEVAMYGGRLTGLRVLASLVLPPVAGLLAHALGPLLMGRT</sequence>
<dbReference type="AlphaFoldDB" id="A0AAC8QAG6"/>
<keyword evidence="11" id="KW-1185">Reference proteome</keyword>
<dbReference type="RefSeq" id="WP_047857781.1">
    <property type="nucleotide sequence ID" value="NZ_CP011509.1"/>
</dbReference>
<keyword evidence="3" id="KW-1003">Cell membrane</keyword>
<dbReference type="Proteomes" id="UP000035579">
    <property type="component" value="Chromosome"/>
</dbReference>
<organism evidence="8 10">
    <name type="scientific">Archangium gephyra</name>
    <dbReference type="NCBI Taxonomy" id="48"/>
    <lineage>
        <taxon>Bacteria</taxon>
        <taxon>Pseudomonadati</taxon>
        <taxon>Myxococcota</taxon>
        <taxon>Myxococcia</taxon>
        <taxon>Myxococcales</taxon>
        <taxon>Cystobacterineae</taxon>
        <taxon>Archangiaceae</taxon>
        <taxon>Archangium</taxon>
    </lineage>
</organism>